<sequence>MYLKAKQDNIVKIFYYKYKDHENIRQGISNLLDECDRGDKLFSMNGREKDASICCWYFLFKLQQANKKAQSL</sequence>
<dbReference type="Proteomes" id="UP000004736">
    <property type="component" value="Unassembled WGS sequence"/>
</dbReference>
<protein>
    <submittedName>
        <fullName evidence="1">Uncharacterized protein</fullName>
    </submittedName>
</protein>
<reference evidence="1" key="1">
    <citation type="submission" date="2009-09" db="EMBL/GenBank/DDBJ databases">
        <authorList>
            <person name="Weinstock G."/>
            <person name="Sodergren E."/>
            <person name="Clifton S."/>
            <person name="Fulton L."/>
            <person name="Fulton B."/>
            <person name="Courtney L."/>
            <person name="Fronick C."/>
            <person name="Harrison M."/>
            <person name="Strong C."/>
            <person name="Farmer C."/>
            <person name="Delahaunty K."/>
            <person name="Markovic C."/>
            <person name="Hall O."/>
            <person name="Minx P."/>
            <person name="Tomlinson C."/>
            <person name="Mitreva M."/>
            <person name="Nelson J."/>
            <person name="Hou S."/>
            <person name="Wollam A."/>
            <person name="Pepin K.H."/>
            <person name="Johnson M."/>
            <person name="Bhonagiri V."/>
            <person name="Nash W.E."/>
            <person name="Warren W."/>
            <person name="Chinwalla A."/>
            <person name="Mardis E.R."/>
            <person name="Wilson R.K."/>
        </authorList>
    </citation>
    <scope>NUCLEOTIDE SEQUENCE [LARGE SCALE GENOMIC DNA]</scope>
    <source>
        <strain evidence="1">DSM 15470</strain>
    </source>
</reference>
<comment type="caution">
    <text evidence="1">The sequence shown here is derived from an EMBL/GenBank/DDBJ whole genome shotgun (WGS) entry which is preliminary data.</text>
</comment>
<name>C9LQM0_9FIRM</name>
<dbReference type="EMBL" id="ACIM02000001">
    <property type="protein sequence ID" value="EEW97856.1"/>
    <property type="molecule type" value="Genomic_DNA"/>
</dbReference>
<evidence type="ECO:0000313" key="2">
    <source>
        <dbReference type="Proteomes" id="UP000004736"/>
    </source>
</evidence>
<dbReference type="STRING" id="592028.GCWU000321_01852"/>
<organism evidence="1 2">
    <name type="scientific">Dialister invisus DSM 15470</name>
    <dbReference type="NCBI Taxonomy" id="592028"/>
    <lineage>
        <taxon>Bacteria</taxon>
        <taxon>Bacillati</taxon>
        <taxon>Bacillota</taxon>
        <taxon>Negativicutes</taxon>
        <taxon>Veillonellales</taxon>
        <taxon>Veillonellaceae</taxon>
        <taxon>Dialister</taxon>
    </lineage>
</organism>
<proteinExistence type="predicted"/>
<accession>C9LQM0</accession>
<gene>
    <name evidence="1" type="ORF">GCWU000321_01852</name>
</gene>
<evidence type="ECO:0000313" key="1">
    <source>
        <dbReference type="EMBL" id="EEW97856.1"/>
    </source>
</evidence>
<keyword evidence="2" id="KW-1185">Reference proteome</keyword>
<dbReference type="AlphaFoldDB" id="C9LQM0"/>
<dbReference type="HOGENOM" id="CLU_2715883_0_0_9"/>